<dbReference type="RefSeq" id="WP_157177816.1">
    <property type="nucleotide sequence ID" value="NZ_BMJP01000007.1"/>
</dbReference>
<evidence type="ECO:0000256" key="1">
    <source>
        <dbReference type="SAM" id="Phobius"/>
    </source>
</evidence>
<evidence type="ECO:0000313" key="3">
    <source>
        <dbReference type="Proteomes" id="UP000546701"/>
    </source>
</evidence>
<reference evidence="2 3" key="1">
    <citation type="submission" date="2020-08" db="EMBL/GenBank/DDBJ databases">
        <title>Genomic Encyclopedia of Type Strains, Phase IV (KMG-IV): sequencing the most valuable type-strain genomes for metagenomic binning, comparative biology and taxonomic classification.</title>
        <authorList>
            <person name="Goeker M."/>
        </authorList>
    </citation>
    <scope>NUCLEOTIDE SEQUENCE [LARGE SCALE GENOMIC DNA]</scope>
    <source>
        <strain evidence="2 3">DSM 103336</strain>
    </source>
</reference>
<sequence length="105" mass="10969">MADVRLSDLTFGTICRIGITLSTCFWMPASLLLGIAGAMGAMPVEGLQRDPRGVVGFIGGALQGIGCSIIMDVVLVLGALGMVAAQRVWGDGDFDLRQRKTGASR</sequence>
<dbReference type="OrthoDB" id="7596669at2"/>
<keyword evidence="3" id="KW-1185">Reference proteome</keyword>
<keyword evidence="1" id="KW-0812">Transmembrane</keyword>
<feature type="transmembrane region" description="Helical" evidence="1">
    <location>
        <begin position="21"/>
        <end position="42"/>
    </location>
</feature>
<dbReference type="AlphaFoldDB" id="A0A7W9BVB6"/>
<dbReference type="EMBL" id="JACIJR010000009">
    <property type="protein sequence ID" value="MBB5730807.1"/>
    <property type="molecule type" value="Genomic_DNA"/>
</dbReference>
<evidence type="ECO:0000313" key="2">
    <source>
        <dbReference type="EMBL" id="MBB5730807.1"/>
    </source>
</evidence>
<keyword evidence="1" id="KW-1133">Transmembrane helix</keyword>
<name>A0A7W9BVB6_9SPHN</name>
<organism evidence="2 3">
    <name type="scientific">Sphingomonas prati</name>
    <dbReference type="NCBI Taxonomy" id="1843237"/>
    <lineage>
        <taxon>Bacteria</taxon>
        <taxon>Pseudomonadati</taxon>
        <taxon>Pseudomonadota</taxon>
        <taxon>Alphaproteobacteria</taxon>
        <taxon>Sphingomonadales</taxon>
        <taxon>Sphingomonadaceae</taxon>
        <taxon>Sphingomonas</taxon>
    </lineage>
</organism>
<proteinExistence type="predicted"/>
<keyword evidence="1" id="KW-0472">Membrane</keyword>
<protein>
    <submittedName>
        <fullName evidence="2">Uncharacterized protein</fullName>
    </submittedName>
</protein>
<comment type="caution">
    <text evidence="2">The sequence shown here is derived from an EMBL/GenBank/DDBJ whole genome shotgun (WGS) entry which is preliminary data.</text>
</comment>
<accession>A0A7W9BVB6</accession>
<feature type="transmembrane region" description="Helical" evidence="1">
    <location>
        <begin position="54"/>
        <end position="80"/>
    </location>
</feature>
<gene>
    <name evidence="2" type="ORF">FHS99_003314</name>
</gene>
<dbReference type="Proteomes" id="UP000546701">
    <property type="component" value="Unassembled WGS sequence"/>
</dbReference>